<keyword evidence="1" id="KW-0812">Transmembrane</keyword>
<evidence type="ECO:0000256" key="1">
    <source>
        <dbReference type="SAM" id="Phobius"/>
    </source>
</evidence>
<keyword evidence="3" id="KW-1185">Reference proteome</keyword>
<accession>A0A1S1N9R6</accession>
<dbReference type="AlphaFoldDB" id="A0A1S1N9R6"/>
<protein>
    <submittedName>
        <fullName evidence="2">Uncharacterized protein</fullName>
    </submittedName>
</protein>
<evidence type="ECO:0000313" key="2">
    <source>
        <dbReference type="EMBL" id="OHU96106.1"/>
    </source>
</evidence>
<gene>
    <name evidence="2" type="ORF">BIW53_06050</name>
</gene>
<dbReference type="Proteomes" id="UP000180253">
    <property type="component" value="Unassembled WGS sequence"/>
</dbReference>
<proteinExistence type="predicted"/>
<name>A0A1S1N9R6_9GAMM</name>
<organism evidence="2 3">
    <name type="scientific">Pseudoalteromonas byunsanensis</name>
    <dbReference type="NCBI Taxonomy" id="327939"/>
    <lineage>
        <taxon>Bacteria</taxon>
        <taxon>Pseudomonadati</taxon>
        <taxon>Pseudomonadota</taxon>
        <taxon>Gammaproteobacteria</taxon>
        <taxon>Alteromonadales</taxon>
        <taxon>Pseudoalteromonadaceae</taxon>
        <taxon>Pseudoalteromonas</taxon>
    </lineage>
</organism>
<sequence>MLKQYIYRLGQQPKVSLKRFLIGIILFGCAVAAIAYGYYYQPVVQLVGLIIMIPALFFALWGYLGIFANRFSQVIVTMYPGDKVDDNDRPK</sequence>
<evidence type="ECO:0000313" key="3">
    <source>
        <dbReference type="Proteomes" id="UP000180253"/>
    </source>
</evidence>
<feature type="transmembrane region" description="Helical" evidence="1">
    <location>
        <begin position="20"/>
        <end position="40"/>
    </location>
</feature>
<dbReference type="EMBL" id="MNAN01000027">
    <property type="protein sequence ID" value="OHU96106.1"/>
    <property type="molecule type" value="Genomic_DNA"/>
</dbReference>
<comment type="caution">
    <text evidence="2">The sequence shown here is derived from an EMBL/GenBank/DDBJ whole genome shotgun (WGS) entry which is preliminary data.</text>
</comment>
<feature type="transmembrane region" description="Helical" evidence="1">
    <location>
        <begin position="46"/>
        <end position="68"/>
    </location>
</feature>
<dbReference type="STRING" id="327939.BIW53_06050"/>
<dbReference type="OrthoDB" id="6332833at2"/>
<reference evidence="2 3" key="1">
    <citation type="submission" date="2016-10" db="EMBL/GenBank/DDBJ databases">
        <title>Pseudoalteromonas amylolytica sp. nov., isolated from the surface seawater.</title>
        <authorList>
            <person name="Wu Y.-H."/>
            <person name="Cheng H."/>
            <person name="Jin X.-B."/>
            <person name="Wang C.-S."/>
            <person name="Xu X.-W."/>
        </authorList>
    </citation>
    <scope>NUCLEOTIDE SEQUENCE [LARGE SCALE GENOMIC DNA]</scope>
    <source>
        <strain evidence="2 3">JCM 12483</strain>
    </source>
</reference>
<keyword evidence="1" id="KW-1133">Transmembrane helix</keyword>
<dbReference type="RefSeq" id="WP_070990981.1">
    <property type="nucleotide sequence ID" value="NZ_CBCSHD010000003.1"/>
</dbReference>
<keyword evidence="1" id="KW-0472">Membrane</keyword>